<keyword evidence="2" id="KW-0732">Signal</keyword>
<gene>
    <name evidence="3" type="ORF">BS50DRAFT_19607</name>
</gene>
<evidence type="ECO:0000313" key="4">
    <source>
        <dbReference type="Proteomes" id="UP000240883"/>
    </source>
</evidence>
<dbReference type="PANTHER" id="PTHR34883:SF17">
    <property type="entry name" value="CUPREDOXIN"/>
    <property type="match status" value="1"/>
</dbReference>
<dbReference type="InterPro" id="IPR052953">
    <property type="entry name" value="Ser-rich/MCO-related"/>
</dbReference>
<feature type="region of interest" description="Disordered" evidence="1">
    <location>
        <begin position="131"/>
        <end position="185"/>
    </location>
</feature>
<dbReference type="EMBL" id="KZ678128">
    <property type="protein sequence ID" value="PSN74604.1"/>
    <property type="molecule type" value="Genomic_DNA"/>
</dbReference>
<evidence type="ECO:0000256" key="1">
    <source>
        <dbReference type="SAM" id="MobiDB-lite"/>
    </source>
</evidence>
<sequence>MRFSTIATATALVGSAIAADHVVVVGNGSLTFEPDNVEAAEGDTVTFRFWPKNHSVAQGAFGSPCQPLDGGFWSGFVPVAQGRGETEFVYTVENASAPIWFYCTQGQHCQGGMVGAINAPTSGERTVAAYKSASENANSNVSPSSTAGEGGELTNSTGTTSPSGTASGGASPTGSGSAGSETGAASTLSGSMAFTGLMGMFAYLLM</sequence>
<dbReference type="Proteomes" id="UP000240883">
    <property type="component" value="Unassembled WGS sequence"/>
</dbReference>
<evidence type="ECO:0000256" key="2">
    <source>
        <dbReference type="SAM" id="SignalP"/>
    </source>
</evidence>
<dbReference type="SUPFAM" id="SSF49503">
    <property type="entry name" value="Cupredoxins"/>
    <property type="match status" value="1"/>
</dbReference>
<proteinExistence type="predicted"/>
<dbReference type="CDD" id="cd00920">
    <property type="entry name" value="Cupredoxin"/>
    <property type="match status" value="1"/>
</dbReference>
<feature type="compositionally biased region" description="Low complexity" evidence="1">
    <location>
        <begin position="156"/>
        <end position="185"/>
    </location>
</feature>
<protein>
    <submittedName>
        <fullName evidence="3">Cupredoxin</fullName>
    </submittedName>
</protein>
<feature type="signal peptide" evidence="2">
    <location>
        <begin position="1"/>
        <end position="18"/>
    </location>
</feature>
<dbReference type="InterPro" id="IPR008972">
    <property type="entry name" value="Cupredoxin"/>
</dbReference>
<accession>A0A2T2PAC7</accession>
<dbReference type="Gene3D" id="2.60.40.420">
    <property type="entry name" value="Cupredoxins - blue copper proteins"/>
    <property type="match status" value="1"/>
</dbReference>
<dbReference type="PANTHER" id="PTHR34883">
    <property type="entry name" value="SERINE-RICH PROTEIN, PUTATIVE-RELATED-RELATED"/>
    <property type="match status" value="1"/>
</dbReference>
<reference evidence="3 4" key="1">
    <citation type="journal article" date="2018" name="Front. Microbiol.">
        <title>Genome-Wide Analysis of Corynespora cassiicola Leaf Fall Disease Putative Effectors.</title>
        <authorList>
            <person name="Lopez D."/>
            <person name="Ribeiro S."/>
            <person name="Label P."/>
            <person name="Fumanal B."/>
            <person name="Venisse J.S."/>
            <person name="Kohler A."/>
            <person name="de Oliveira R.R."/>
            <person name="Labutti K."/>
            <person name="Lipzen A."/>
            <person name="Lail K."/>
            <person name="Bauer D."/>
            <person name="Ohm R.A."/>
            <person name="Barry K.W."/>
            <person name="Spatafora J."/>
            <person name="Grigoriev I.V."/>
            <person name="Martin F.M."/>
            <person name="Pujade-Renaud V."/>
        </authorList>
    </citation>
    <scope>NUCLEOTIDE SEQUENCE [LARGE SCALE GENOMIC DNA]</scope>
    <source>
        <strain evidence="3 4">Philippines</strain>
    </source>
</reference>
<evidence type="ECO:0000313" key="3">
    <source>
        <dbReference type="EMBL" id="PSN74604.1"/>
    </source>
</evidence>
<keyword evidence="4" id="KW-1185">Reference proteome</keyword>
<dbReference type="AlphaFoldDB" id="A0A2T2PAC7"/>
<name>A0A2T2PAC7_CORCC</name>
<organism evidence="3 4">
    <name type="scientific">Corynespora cassiicola Philippines</name>
    <dbReference type="NCBI Taxonomy" id="1448308"/>
    <lineage>
        <taxon>Eukaryota</taxon>
        <taxon>Fungi</taxon>
        <taxon>Dikarya</taxon>
        <taxon>Ascomycota</taxon>
        <taxon>Pezizomycotina</taxon>
        <taxon>Dothideomycetes</taxon>
        <taxon>Pleosporomycetidae</taxon>
        <taxon>Pleosporales</taxon>
        <taxon>Corynesporascaceae</taxon>
        <taxon>Corynespora</taxon>
    </lineage>
</organism>
<feature type="chain" id="PRO_5015557148" evidence="2">
    <location>
        <begin position="19"/>
        <end position="206"/>
    </location>
</feature>
<dbReference type="STRING" id="1448308.A0A2T2PAC7"/>
<dbReference type="OrthoDB" id="2331100at2759"/>
<feature type="compositionally biased region" description="Polar residues" evidence="1">
    <location>
        <begin position="133"/>
        <end position="147"/>
    </location>
</feature>